<accession>A0AAV5EBI1</accession>
<gene>
    <name evidence="7" type="primary">gb08160</name>
    <name evidence="7" type="ORF">PR202_gb08160</name>
</gene>
<dbReference type="EMBL" id="BQKI01000075">
    <property type="protein sequence ID" value="GJN20744.1"/>
    <property type="molecule type" value="Genomic_DNA"/>
</dbReference>
<keyword evidence="2" id="KW-0808">Transferase</keyword>
<dbReference type="InterPro" id="IPR000719">
    <property type="entry name" value="Prot_kinase_dom"/>
</dbReference>
<dbReference type="PROSITE" id="PS00109">
    <property type="entry name" value="PROTEIN_KINASE_TYR"/>
    <property type="match status" value="1"/>
</dbReference>
<evidence type="ECO:0000256" key="3">
    <source>
        <dbReference type="ARBA" id="ARBA00022741"/>
    </source>
</evidence>
<evidence type="ECO:0000256" key="2">
    <source>
        <dbReference type="ARBA" id="ARBA00022679"/>
    </source>
</evidence>
<dbReference type="Proteomes" id="UP001054889">
    <property type="component" value="Unassembled WGS sequence"/>
</dbReference>
<dbReference type="AlphaFoldDB" id="A0AAV5EBI1"/>
<name>A0AAV5EBI1_ELECO</name>
<protein>
    <recommendedName>
        <fullName evidence="6">Protein kinase domain-containing protein</fullName>
    </recommendedName>
</protein>
<comment type="caution">
    <text evidence="7">The sequence shown here is derived from an EMBL/GenBank/DDBJ whole genome shotgun (WGS) entry which is preliminary data.</text>
</comment>
<dbReference type="GO" id="GO:0005524">
    <property type="term" value="F:ATP binding"/>
    <property type="evidence" value="ECO:0007669"/>
    <property type="project" value="UniProtKB-KW"/>
</dbReference>
<keyword evidence="3" id="KW-0547">Nucleotide-binding</keyword>
<dbReference type="InterPro" id="IPR008266">
    <property type="entry name" value="Tyr_kinase_AS"/>
</dbReference>
<dbReference type="InterPro" id="IPR001245">
    <property type="entry name" value="Ser-Thr/Tyr_kinase_cat_dom"/>
</dbReference>
<dbReference type="PANTHER" id="PTHR47983">
    <property type="entry name" value="PTO-INTERACTING PROTEIN 1-LIKE"/>
    <property type="match status" value="1"/>
</dbReference>
<dbReference type="PANTHER" id="PTHR47983:SF32">
    <property type="entry name" value="PROTEIN KINASE DOMAIN-CONTAINING PROTEIN"/>
    <property type="match status" value="1"/>
</dbReference>
<keyword evidence="5" id="KW-0067">ATP-binding</keyword>
<feature type="domain" description="Protein kinase" evidence="6">
    <location>
        <begin position="8"/>
        <end position="345"/>
    </location>
</feature>
<evidence type="ECO:0000259" key="6">
    <source>
        <dbReference type="PROSITE" id="PS50011"/>
    </source>
</evidence>
<dbReference type="GO" id="GO:0004672">
    <property type="term" value="F:protein kinase activity"/>
    <property type="evidence" value="ECO:0007669"/>
    <property type="project" value="InterPro"/>
</dbReference>
<evidence type="ECO:0000256" key="5">
    <source>
        <dbReference type="ARBA" id="ARBA00022840"/>
    </source>
</evidence>
<evidence type="ECO:0000313" key="7">
    <source>
        <dbReference type="EMBL" id="GJN20744.1"/>
    </source>
</evidence>
<reference evidence="7" key="1">
    <citation type="journal article" date="2018" name="DNA Res.">
        <title>Multiple hybrid de novo genome assembly of finger millet, an orphan allotetraploid crop.</title>
        <authorList>
            <person name="Hatakeyama M."/>
            <person name="Aluri S."/>
            <person name="Balachadran M.T."/>
            <person name="Sivarajan S.R."/>
            <person name="Patrignani A."/>
            <person name="Gruter S."/>
            <person name="Poveda L."/>
            <person name="Shimizu-Inatsugi R."/>
            <person name="Baeten J."/>
            <person name="Francoijs K.J."/>
            <person name="Nataraja K.N."/>
            <person name="Reddy Y.A.N."/>
            <person name="Phadnis S."/>
            <person name="Ravikumar R.L."/>
            <person name="Schlapbach R."/>
            <person name="Sreeman S.M."/>
            <person name="Shimizu K.K."/>
        </authorList>
    </citation>
    <scope>NUCLEOTIDE SEQUENCE</scope>
</reference>
<dbReference type="Pfam" id="PF07714">
    <property type="entry name" value="PK_Tyr_Ser-Thr"/>
    <property type="match status" value="1"/>
</dbReference>
<dbReference type="PROSITE" id="PS50011">
    <property type="entry name" value="PROTEIN_KINASE_DOM"/>
    <property type="match status" value="1"/>
</dbReference>
<reference evidence="7" key="2">
    <citation type="submission" date="2021-12" db="EMBL/GenBank/DDBJ databases">
        <title>Resequencing data analysis of finger millet.</title>
        <authorList>
            <person name="Hatakeyama M."/>
            <person name="Aluri S."/>
            <person name="Balachadran M.T."/>
            <person name="Sivarajan S.R."/>
            <person name="Poveda L."/>
            <person name="Shimizu-Inatsugi R."/>
            <person name="Schlapbach R."/>
            <person name="Sreeman S.M."/>
            <person name="Shimizu K.K."/>
        </authorList>
    </citation>
    <scope>NUCLEOTIDE SEQUENCE</scope>
</reference>
<dbReference type="SUPFAM" id="SSF56112">
    <property type="entry name" value="Protein kinase-like (PK-like)"/>
    <property type="match status" value="1"/>
</dbReference>
<dbReference type="InterPro" id="IPR052101">
    <property type="entry name" value="Plant_StressResp_Kinase"/>
</dbReference>
<evidence type="ECO:0000313" key="8">
    <source>
        <dbReference type="Proteomes" id="UP001054889"/>
    </source>
</evidence>
<evidence type="ECO:0000256" key="1">
    <source>
        <dbReference type="ARBA" id="ARBA00022553"/>
    </source>
</evidence>
<dbReference type="Gene3D" id="1.10.510.10">
    <property type="entry name" value="Transferase(Phosphotransferase) domain 1"/>
    <property type="match status" value="1"/>
</dbReference>
<keyword evidence="8" id="KW-1185">Reference proteome</keyword>
<evidence type="ECO:0000256" key="4">
    <source>
        <dbReference type="ARBA" id="ARBA00022777"/>
    </source>
</evidence>
<organism evidence="7 8">
    <name type="scientific">Eleusine coracana subsp. coracana</name>
    <dbReference type="NCBI Taxonomy" id="191504"/>
    <lineage>
        <taxon>Eukaryota</taxon>
        <taxon>Viridiplantae</taxon>
        <taxon>Streptophyta</taxon>
        <taxon>Embryophyta</taxon>
        <taxon>Tracheophyta</taxon>
        <taxon>Spermatophyta</taxon>
        <taxon>Magnoliopsida</taxon>
        <taxon>Liliopsida</taxon>
        <taxon>Poales</taxon>
        <taxon>Poaceae</taxon>
        <taxon>PACMAD clade</taxon>
        <taxon>Chloridoideae</taxon>
        <taxon>Cynodonteae</taxon>
        <taxon>Eleusininae</taxon>
        <taxon>Eleusine</taxon>
    </lineage>
</organism>
<dbReference type="Gene3D" id="3.30.200.20">
    <property type="entry name" value="Phosphorylase Kinase, domain 1"/>
    <property type="match status" value="1"/>
</dbReference>
<sequence length="348" mass="37527">MGWTEIMMAALFGDGGGALGYFRLSRNNSSAASSGDPSISCHLLRSVLPDNRSVDVAVDDVPEMTLRELKKATRSFSEKKLIGEGRYAKKASDVAFLMRQVSAAASLRHENVVQLLGYCFTANLRVLLYEFAPLGTLHDALHGPRPAGAGRVSPVTRTTLSWAQRVQIALDAVKGLACLHEAGVTYRDVRSTNVLLFQGFRAKIGDYDLFKQLPEEDVEIGYVIHATRAAHGLCVMGLVTQKSDVYSFGIVLVELLTGIKPNDPAFDYALSRGTVPSIDPKLGGEYPEDAATKVGLHACPSTNLAGCSSASACLKLVMIALWCLKHKSASRPSMATVVTEIQEGVQRQ</sequence>
<dbReference type="InterPro" id="IPR011009">
    <property type="entry name" value="Kinase-like_dom_sf"/>
</dbReference>
<keyword evidence="1" id="KW-0597">Phosphoprotein</keyword>
<proteinExistence type="predicted"/>
<keyword evidence="4" id="KW-0418">Kinase</keyword>